<feature type="transmembrane region" description="Helical" evidence="10">
    <location>
        <begin position="239"/>
        <end position="259"/>
    </location>
</feature>
<evidence type="ECO:0000256" key="8">
    <source>
        <dbReference type="ARBA" id="ARBA00023224"/>
    </source>
</evidence>
<keyword evidence="8" id="KW-0807">Transducer</keyword>
<dbReference type="GeneTree" id="ENSGT00950000183001"/>
<dbReference type="GO" id="GO:0004930">
    <property type="term" value="F:G protein-coupled receptor activity"/>
    <property type="evidence" value="ECO:0007669"/>
    <property type="project" value="UniProtKB-KW"/>
</dbReference>
<evidence type="ECO:0000256" key="4">
    <source>
        <dbReference type="ARBA" id="ARBA00022989"/>
    </source>
</evidence>
<dbReference type="InterPro" id="IPR051880">
    <property type="entry name" value="GPC_Orphan_Receptors"/>
</dbReference>
<evidence type="ECO:0000259" key="11">
    <source>
        <dbReference type="PROSITE" id="PS50262"/>
    </source>
</evidence>
<keyword evidence="7" id="KW-0675">Receptor</keyword>
<evidence type="ECO:0000256" key="9">
    <source>
        <dbReference type="SAM" id="MobiDB-lite"/>
    </source>
</evidence>
<dbReference type="Pfam" id="PF00001">
    <property type="entry name" value="7tm_1"/>
    <property type="match status" value="1"/>
</dbReference>
<feature type="transmembrane region" description="Helical" evidence="10">
    <location>
        <begin position="163"/>
        <end position="189"/>
    </location>
</feature>
<feature type="transmembrane region" description="Helical" evidence="10">
    <location>
        <begin position="112"/>
        <end position="138"/>
    </location>
</feature>
<reference evidence="12" key="2">
    <citation type="submission" date="2025-09" db="UniProtKB">
        <authorList>
            <consortium name="Ensembl"/>
        </authorList>
    </citation>
    <scope>IDENTIFICATION</scope>
</reference>
<organism evidence="12 13">
    <name type="scientific">Eptatretus burgeri</name>
    <name type="common">Inshore hagfish</name>
    <dbReference type="NCBI Taxonomy" id="7764"/>
    <lineage>
        <taxon>Eukaryota</taxon>
        <taxon>Metazoa</taxon>
        <taxon>Chordata</taxon>
        <taxon>Craniata</taxon>
        <taxon>Vertebrata</taxon>
        <taxon>Cyclostomata</taxon>
        <taxon>Myxini</taxon>
        <taxon>Myxiniformes</taxon>
        <taxon>Myxinidae</taxon>
        <taxon>Eptatretinae</taxon>
        <taxon>Eptatretus</taxon>
    </lineage>
</organism>
<evidence type="ECO:0000256" key="3">
    <source>
        <dbReference type="ARBA" id="ARBA00022692"/>
    </source>
</evidence>
<dbReference type="PANTHER" id="PTHR24245">
    <property type="entry name" value="G-PROTEIN COUPLED RECEPTOR"/>
    <property type="match status" value="1"/>
</dbReference>
<evidence type="ECO:0000313" key="13">
    <source>
        <dbReference type="Proteomes" id="UP000694388"/>
    </source>
</evidence>
<protein>
    <submittedName>
        <fullName evidence="12">G protein-coupled receptor 78</fullName>
    </submittedName>
</protein>
<dbReference type="PANTHER" id="PTHR24245:SF5">
    <property type="entry name" value="G-PROTEIN COUPLED RECEPTORS FAMILY 1 PROFILE DOMAIN-CONTAINING PROTEIN"/>
    <property type="match status" value="1"/>
</dbReference>
<feature type="domain" description="G-protein coupled receptors family 1 profile" evidence="11">
    <location>
        <begin position="22"/>
        <end position="290"/>
    </location>
</feature>
<dbReference type="GO" id="GO:0005886">
    <property type="term" value="C:plasma membrane"/>
    <property type="evidence" value="ECO:0007669"/>
    <property type="project" value="UniProtKB-SubCell"/>
</dbReference>
<accession>A0A8C4QFC2</accession>
<evidence type="ECO:0000256" key="7">
    <source>
        <dbReference type="ARBA" id="ARBA00023170"/>
    </source>
</evidence>
<dbReference type="InterPro" id="IPR017452">
    <property type="entry name" value="GPCR_Rhodpsn_7TM"/>
</dbReference>
<comment type="subcellular location">
    <subcellularLocation>
        <location evidence="1">Cell membrane</location>
        <topology evidence="1">Multi-pass membrane protein</topology>
    </subcellularLocation>
</comment>
<dbReference type="Gene3D" id="1.20.1070.10">
    <property type="entry name" value="Rhodopsin 7-helix transmembrane proteins"/>
    <property type="match status" value="1"/>
</dbReference>
<feature type="transmembrane region" description="Helical" evidence="10">
    <location>
        <begin position="6"/>
        <end position="28"/>
    </location>
</feature>
<evidence type="ECO:0000256" key="5">
    <source>
        <dbReference type="ARBA" id="ARBA00023040"/>
    </source>
</evidence>
<dbReference type="AlphaFoldDB" id="A0A8C4QFC2"/>
<evidence type="ECO:0000256" key="1">
    <source>
        <dbReference type="ARBA" id="ARBA00004651"/>
    </source>
</evidence>
<dbReference type="InterPro" id="IPR000276">
    <property type="entry name" value="GPCR_Rhodpsn"/>
</dbReference>
<proteinExistence type="predicted"/>
<feature type="transmembrane region" description="Helical" evidence="10">
    <location>
        <begin position="40"/>
        <end position="58"/>
    </location>
</feature>
<dbReference type="OMA" id="CYCASAD"/>
<keyword evidence="13" id="KW-1185">Reference proteome</keyword>
<evidence type="ECO:0000256" key="2">
    <source>
        <dbReference type="ARBA" id="ARBA00022475"/>
    </source>
</evidence>
<keyword evidence="5" id="KW-0297">G-protein coupled receptor</keyword>
<evidence type="ECO:0000256" key="6">
    <source>
        <dbReference type="ARBA" id="ARBA00023136"/>
    </source>
</evidence>
<keyword evidence="4 10" id="KW-1133">Transmembrane helix</keyword>
<evidence type="ECO:0000256" key="10">
    <source>
        <dbReference type="SAM" id="Phobius"/>
    </source>
</evidence>
<dbReference type="Ensembl" id="ENSEBUT00000014732.1">
    <property type="protein sequence ID" value="ENSEBUP00000014156.1"/>
    <property type="gene ID" value="ENSEBUG00000008917.1"/>
</dbReference>
<keyword evidence="3 10" id="KW-0812">Transmembrane</keyword>
<dbReference type="GO" id="GO:0007189">
    <property type="term" value="P:adenylate cyclase-activating G protein-coupled receptor signaling pathway"/>
    <property type="evidence" value="ECO:0007669"/>
    <property type="project" value="TreeGrafter"/>
</dbReference>
<keyword evidence="6 10" id="KW-0472">Membrane</keyword>
<dbReference type="Proteomes" id="UP000694388">
    <property type="component" value="Unplaced"/>
</dbReference>
<dbReference type="PROSITE" id="PS50262">
    <property type="entry name" value="G_PROTEIN_RECEP_F1_2"/>
    <property type="match status" value="1"/>
</dbReference>
<keyword evidence="2" id="KW-1003">Cell membrane</keyword>
<sequence>MDVWQMLAALSVVLLLSVSLVANLLVLLCYCASADLRKQVSGVFVLNLTCCNLLLTLLNMPPFGDGLCRAAAFLDSFLTTNAMLSTVGLGLDRWVAVLFPLSYDSKMRRRDAAVMISYAWLHSLAFPSASLALSWLGYEPVYASCTLSPHAAPSAEERATPNWSFMAFTLVFHGLTFFLALIVLCLTYLKVLKVARFHCKRIDIITMHTLILLVDIHPSVKERCLEEQRQRKQRAPRRVCTFIGTFALCFGPHVLTRLLELLPWVSVARPWGLFTKCLAYSKAALDPFVYSLLQRQCRGVLEGLINRLVRRDALPEPRKNGAPLLRLPHSGEPLGSDAGPSSLSPTPS</sequence>
<evidence type="ECO:0000313" key="12">
    <source>
        <dbReference type="Ensembl" id="ENSEBUP00000014156.1"/>
    </source>
</evidence>
<dbReference type="PRINTS" id="PR00237">
    <property type="entry name" value="GPCRRHODOPSN"/>
</dbReference>
<feature type="region of interest" description="Disordered" evidence="9">
    <location>
        <begin position="319"/>
        <end position="348"/>
    </location>
</feature>
<reference evidence="12" key="1">
    <citation type="submission" date="2025-08" db="UniProtKB">
        <authorList>
            <consortium name="Ensembl"/>
        </authorList>
    </citation>
    <scope>IDENTIFICATION</scope>
</reference>
<feature type="compositionally biased region" description="Polar residues" evidence="9">
    <location>
        <begin position="339"/>
        <end position="348"/>
    </location>
</feature>
<dbReference type="SUPFAM" id="SSF81321">
    <property type="entry name" value="Family A G protein-coupled receptor-like"/>
    <property type="match status" value="1"/>
</dbReference>
<name>A0A8C4QFC2_EPTBU</name>